<dbReference type="SUPFAM" id="SSF51735">
    <property type="entry name" value="NAD(P)-binding Rossmann-fold domains"/>
    <property type="match status" value="1"/>
</dbReference>
<dbReference type="Proteomes" id="UP000281094">
    <property type="component" value="Unassembled WGS sequence"/>
</dbReference>
<reference evidence="1 2" key="1">
    <citation type="submission" date="2018-10" db="EMBL/GenBank/DDBJ databases">
        <title>Notoacmeibacter sp. M2BS9Y-3-1, whole genome shotgun sequence.</title>
        <authorList>
            <person name="Tuo L."/>
        </authorList>
    </citation>
    <scope>NUCLEOTIDE SEQUENCE [LARGE SCALE GENOMIC DNA]</scope>
    <source>
        <strain evidence="1 2">M2BS9Y-3-1</strain>
    </source>
</reference>
<evidence type="ECO:0000313" key="1">
    <source>
        <dbReference type="EMBL" id="RLQ88159.1"/>
    </source>
</evidence>
<protein>
    <recommendedName>
        <fullName evidence="3">NAD-dependent epimerase/dehydratase family protein</fullName>
    </recommendedName>
</protein>
<evidence type="ECO:0000313" key="2">
    <source>
        <dbReference type="Proteomes" id="UP000281094"/>
    </source>
</evidence>
<sequence length="114" mass="12918">MARISPNLHVRALTTEAAAGQRYIASGPVLWMAEIVETIRRECPSSARRVPRRRLPDWLVRLSAFFVPVTRSCLFELGKYRSVSGTKAFRDFGWEPRPAATTIRDTVASLERSK</sequence>
<gene>
    <name evidence="1" type="ORF">D8780_08055</name>
</gene>
<proteinExistence type="predicted"/>
<dbReference type="AlphaFoldDB" id="A0A3L7JCV1"/>
<accession>A0A3L7JCV1</accession>
<name>A0A3L7JCV1_9HYPH</name>
<dbReference type="InterPro" id="IPR036291">
    <property type="entry name" value="NAD(P)-bd_dom_sf"/>
</dbReference>
<keyword evidence="2" id="KW-1185">Reference proteome</keyword>
<organism evidence="1 2">
    <name type="scientific">Notoacmeibacter ruber</name>
    <dbReference type="NCBI Taxonomy" id="2670375"/>
    <lineage>
        <taxon>Bacteria</taxon>
        <taxon>Pseudomonadati</taxon>
        <taxon>Pseudomonadota</taxon>
        <taxon>Alphaproteobacteria</taxon>
        <taxon>Hyphomicrobiales</taxon>
        <taxon>Notoacmeibacteraceae</taxon>
        <taxon>Notoacmeibacter</taxon>
    </lineage>
</organism>
<comment type="caution">
    <text evidence="1">The sequence shown here is derived from an EMBL/GenBank/DDBJ whole genome shotgun (WGS) entry which is preliminary data.</text>
</comment>
<evidence type="ECO:0008006" key="3">
    <source>
        <dbReference type="Google" id="ProtNLM"/>
    </source>
</evidence>
<dbReference type="Gene3D" id="3.40.50.720">
    <property type="entry name" value="NAD(P)-binding Rossmann-like Domain"/>
    <property type="match status" value="1"/>
</dbReference>
<dbReference type="EMBL" id="RCWN01000001">
    <property type="protein sequence ID" value="RLQ88159.1"/>
    <property type="molecule type" value="Genomic_DNA"/>
</dbReference>